<feature type="domain" description="Lcl C-terminal" evidence="2">
    <location>
        <begin position="46"/>
        <end position="172"/>
    </location>
</feature>
<dbReference type="Pfam" id="PF07603">
    <property type="entry name" value="Lcl_C"/>
    <property type="match status" value="1"/>
</dbReference>
<dbReference type="PANTHER" id="PTHR35812:SF1">
    <property type="entry name" value="LIPOPROTEIN"/>
    <property type="match status" value="1"/>
</dbReference>
<keyword evidence="1" id="KW-0732">Signal</keyword>
<feature type="signal peptide" evidence="1">
    <location>
        <begin position="1"/>
        <end position="25"/>
    </location>
</feature>
<evidence type="ECO:0000259" key="2">
    <source>
        <dbReference type="Pfam" id="PF07603"/>
    </source>
</evidence>
<sequence length="174" mass="19623">MKVLLNVRVLLAYFLLMFIASNAYSDCRNDIFEDTPSSDFIVNINGTVTHISTGLMWMRCTLGQTWNGTTCIGSANLMDWPSSLSAAKNYKLDNYSDWRLPNINELESIAERRCAEPAINENIFPYTRIGYYWSSTPVIVDPQRTAAFILNFSDGGVYSNPTTNKLAVRLVRGE</sequence>
<feature type="chain" id="PRO_5040767887" evidence="1">
    <location>
        <begin position="26"/>
        <end position="174"/>
    </location>
</feature>
<name>A0A9X0R6P9_VIBME</name>
<dbReference type="AlphaFoldDB" id="A0A9X0R6P9"/>
<reference evidence="3" key="1">
    <citation type="submission" date="2020-08" db="EMBL/GenBank/DDBJ databases">
        <title>Genome Sequencing and Pan-Genome Analysis of Migratory bird Vibrio Strains, Inner Mongolia.</title>
        <authorList>
            <person name="Zheng L."/>
        </authorList>
    </citation>
    <scope>NUCLEOTIDE SEQUENCE</scope>
    <source>
        <strain evidence="3">M13F</strain>
    </source>
</reference>
<proteinExistence type="predicted"/>
<dbReference type="RefSeq" id="WP_187025555.1">
    <property type="nucleotide sequence ID" value="NZ_JACRUP010000002.1"/>
</dbReference>
<dbReference type="Proteomes" id="UP000615796">
    <property type="component" value="Unassembled WGS sequence"/>
</dbReference>
<evidence type="ECO:0000313" key="4">
    <source>
        <dbReference type="Proteomes" id="UP000615796"/>
    </source>
</evidence>
<gene>
    <name evidence="3" type="ORF">H8Q88_05785</name>
</gene>
<keyword evidence="4" id="KW-1185">Reference proteome</keyword>
<protein>
    <submittedName>
        <fullName evidence="3">DUF1566 domain-containing protein</fullName>
    </submittedName>
</protein>
<comment type="caution">
    <text evidence="3">The sequence shown here is derived from an EMBL/GenBank/DDBJ whole genome shotgun (WGS) entry which is preliminary data.</text>
</comment>
<evidence type="ECO:0000313" key="3">
    <source>
        <dbReference type="EMBL" id="MBC5850467.1"/>
    </source>
</evidence>
<dbReference type="InterPro" id="IPR011460">
    <property type="entry name" value="Lcl_C"/>
</dbReference>
<evidence type="ECO:0000256" key="1">
    <source>
        <dbReference type="SAM" id="SignalP"/>
    </source>
</evidence>
<dbReference type="PANTHER" id="PTHR35812">
    <property type="entry name" value="LIPOPROTEIN"/>
    <property type="match status" value="1"/>
</dbReference>
<organism evidence="3 4">
    <name type="scientific">Vibrio metschnikovii</name>
    <dbReference type="NCBI Taxonomy" id="28172"/>
    <lineage>
        <taxon>Bacteria</taxon>
        <taxon>Pseudomonadati</taxon>
        <taxon>Pseudomonadota</taxon>
        <taxon>Gammaproteobacteria</taxon>
        <taxon>Vibrionales</taxon>
        <taxon>Vibrionaceae</taxon>
        <taxon>Vibrio</taxon>
    </lineage>
</organism>
<dbReference type="EMBL" id="JACRUP010000002">
    <property type="protein sequence ID" value="MBC5850467.1"/>
    <property type="molecule type" value="Genomic_DNA"/>
</dbReference>
<accession>A0A9X0R6P9</accession>